<evidence type="ECO:0000259" key="8">
    <source>
        <dbReference type="PROSITE" id="PS50850"/>
    </source>
</evidence>
<evidence type="ECO:0000313" key="9">
    <source>
        <dbReference type="EMBL" id="AYQ74328.1"/>
    </source>
</evidence>
<dbReference type="InterPro" id="IPR010290">
    <property type="entry name" value="TM_effector"/>
</dbReference>
<dbReference type="PROSITE" id="PS50850">
    <property type="entry name" value="MFS"/>
    <property type="match status" value="1"/>
</dbReference>
<dbReference type="InterPro" id="IPR036259">
    <property type="entry name" value="MFS_trans_sf"/>
</dbReference>
<evidence type="ECO:0000256" key="5">
    <source>
        <dbReference type="ARBA" id="ARBA00022989"/>
    </source>
</evidence>
<dbReference type="GO" id="GO:0022857">
    <property type="term" value="F:transmembrane transporter activity"/>
    <property type="evidence" value="ECO:0007669"/>
    <property type="project" value="InterPro"/>
</dbReference>
<feature type="transmembrane region" description="Helical" evidence="7">
    <location>
        <begin position="303"/>
        <end position="320"/>
    </location>
</feature>
<feature type="transmembrane region" description="Helical" evidence="7">
    <location>
        <begin position="367"/>
        <end position="384"/>
    </location>
</feature>
<keyword evidence="6 7" id="KW-0472">Membrane</keyword>
<keyword evidence="3" id="KW-1003">Cell membrane</keyword>
<keyword evidence="4 7" id="KW-0812">Transmembrane</keyword>
<feature type="transmembrane region" description="Helical" evidence="7">
    <location>
        <begin position="326"/>
        <end position="346"/>
    </location>
</feature>
<dbReference type="PANTHER" id="PTHR23513">
    <property type="entry name" value="INTEGRAL MEMBRANE EFFLUX PROTEIN-RELATED"/>
    <property type="match status" value="1"/>
</dbReference>
<keyword evidence="5 7" id="KW-1133">Transmembrane helix</keyword>
<dbReference type="Gene3D" id="1.20.1250.20">
    <property type="entry name" value="MFS general substrate transporter like domains"/>
    <property type="match status" value="1"/>
</dbReference>
<keyword evidence="2" id="KW-0813">Transport</keyword>
<name>A0A3G3K1I7_9BACL</name>
<evidence type="ECO:0000256" key="6">
    <source>
        <dbReference type="ARBA" id="ARBA00023136"/>
    </source>
</evidence>
<organism evidence="9 10">
    <name type="scientific">Cohnella candidum</name>
    <dbReference type="NCBI Taxonomy" id="2674991"/>
    <lineage>
        <taxon>Bacteria</taxon>
        <taxon>Bacillati</taxon>
        <taxon>Bacillota</taxon>
        <taxon>Bacilli</taxon>
        <taxon>Bacillales</taxon>
        <taxon>Paenibacillaceae</taxon>
        <taxon>Cohnella</taxon>
    </lineage>
</organism>
<dbReference type="PANTHER" id="PTHR23513:SF6">
    <property type="entry name" value="MAJOR FACILITATOR SUPERFAMILY ASSOCIATED DOMAIN-CONTAINING PROTEIN"/>
    <property type="match status" value="1"/>
</dbReference>
<comment type="subcellular location">
    <subcellularLocation>
        <location evidence="1">Cell membrane</location>
        <topology evidence="1">Multi-pass membrane protein</topology>
    </subcellularLocation>
</comment>
<proteinExistence type="predicted"/>
<dbReference type="SUPFAM" id="SSF103473">
    <property type="entry name" value="MFS general substrate transporter"/>
    <property type="match status" value="1"/>
</dbReference>
<dbReference type="EMBL" id="CP033433">
    <property type="protein sequence ID" value="AYQ74328.1"/>
    <property type="molecule type" value="Genomic_DNA"/>
</dbReference>
<dbReference type="InterPro" id="IPR020846">
    <property type="entry name" value="MFS_dom"/>
</dbReference>
<feature type="domain" description="Major facilitator superfamily (MFS) profile" evidence="8">
    <location>
        <begin position="25"/>
        <end position="415"/>
    </location>
</feature>
<dbReference type="Proteomes" id="UP000269097">
    <property type="component" value="Chromosome"/>
</dbReference>
<feature type="transmembrane region" description="Helical" evidence="7">
    <location>
        <begin position="118"/>
        <end position="142"/>
    </location>
</feature>
<feature type="transmembrane region" description="Helical" evidence="7">
    <location>
        <begin position="26"/>
        <end position="51"/>
    </location>
</feature>
<evidence type="ECO:0000256" key="1">
    <source>
        <dbReference type="ARBA" id="ARBA00004651"/>
    </source>
</evidence>
<feature type="transmembrane region" description="Helical" evidence="7">
    <location>
        <begin position="63"/>
        <end position="83"/>
    </location>
</feature>
<accession>A0A3G3K1I7</accession>
<protein>
    <submittedName>
        <fullName evidence="9">MFS transporter</fullName>
    </submittedName>
</protein>
<dbReference type="KEGG" id="coh:EAV92_18200"/>
<feature type="transmembrane region" description="Helical" evidence="7">
    <location>
        <begin position="177"/>
        <end position="202"/>
    </location>
</feature>
<evidence type="ECO:0000256" key="7">
    <source>
        <dbReference type="SAM" id="Phobius"/>
    </source>
</evidence>
<reference evidence="9 10" key="1">
    <citation type="submission" date="2018-10" db="EMBL/GenBank/DDBJ databases">
        <title>Genome Sequence of Cohnella sp.</title>
        <authorList>
            <person name="Srinivasan S."/>
            <person name="Kim M.K."/>
        </authorList>
    </citation>
    <scope>NUCLEOTIDE SEQUENCE [LARGE SCALE GENOMIC DNA]</scope>
    <source>
        <strain evidence="9 10">18JY8-7</strain>
    </source>
</reference>
<feature type="transmembrane region" description="Helical" evidence="7">
    <location>
        <begin position="272"/>
        <end position="291"/>
    </location>
</feature>
<dbReference type="CDD" id="cd06173">
    <property type="entry name" value="MFS_MefA_like"/>
    <property type="match status" value="1"/>
</dbReference>
<evidence type="ECO:0000256" key="2">
    <source>
        <dbReference type="ARBA" id="ARBA00022448"/>
    </source>
</evidence>
<evidence type="ECO:0000313" key="10">
    <source>
        <dbReference type="Proteomes" id="UP000269097"/>
    </source>
</evidence>
<keyword evidence="10" id="KW-1185">Reference proteome</keyword>
<dbReference type="AlphaFoldDB" id="A0A3G3K1I7"/>
<sequence length="425" mass="45483">MLAILHTFPPRKKEALMTSIWKDRMFIWFASGQTLAQFGAAIAMFAIPWMLLQKTGSAASTGLAFAVGFIPYLSLSLPAGVWADRFSRSKMMIAADLGRLLTMTALPVSIALTGDTPVILLFVVQAVLSAFAAIFDAAYGAYLPQIVPVDKLSGANSALQSGSSLSQVLGPALGGTLLAWLGGSQVLLLTTVTYLISVATILKVRRTESPQTVPTTKRRLRKEIGEGFAYVWNHKLIRTTGIFSMLANLAIPATSVALLFKLQKELVLNSDVTGWIMAGWSAGAVIGSIVYGQIKKRLTMKQILAGVLLFMLVPPLVLTATSNLILLVSAFALSGLTVSVWNITLITMRQTVIPPEIMGRALTSIRIVAWCSLPIGNVIGGGLAQGYGSSAVFVFDASVRLFMLVLSLYLFRQMGQAAPSLAISK</sequence>
<feature type="transmembrane region" description="Helical" evidence="7">
    <location>
        <begin position="390"/>
        <end position="411"/>
    </location>
</feature>
<evidence type="ECO:0000256" key="3">
    <source>
        <dbReference type="ARBA" id="ARBA00022475"/>
    </source>
</evidence>
<evidence type="ECO:0000256" key="4">
    <source>
        <dbReference type="ARBA" id="ARBA00022692"/>
    </source>
</evidence>
<dbReference type="GO" id="GO:0005886">
    <property type="term" value="C:plasma membrane"/>
    <property type="evidence" value="ECO:0007669"/>
    <property type="project" value="UniProtKB-SubCell"/>
</dbReference>
<dbReference type="Pfam" id="PF05977">
    <property type="entry name" value="MFS_3"/>
    <property type="match status" value="1"/>
</dbReference>
<gene>
    <name evidence="9" type="ORF">EAV92_18200</name>
</gene>
<feature type="transmembrane region" description="Helical" evidence="7">
    <location>
        <begin position="242"/>
        <end position="260"/>
    </location>
</feature>